<gene>
    <name evidence="1" type="ORF">H4W81_003231</name>
</gene>
<dbReference type="EMBL" id="JADBEF010000001">
    <property type="protein sequence ID" value="MBE1560452.1"/>
    <property type="molecule type" value="Genomic_DNA"/>
</dbReference>
<evidence type="ECO:0000313" key="1">
    <source>
        <dbReference type="EMBL" id="MBE1560452.1"/>
    </source>
</evidence>
<keyword evidence="2" id="KW-1185">Reference proteome</keyword>
<comment type="caution">
    <text evidence="1">The sequence shown here is derived from an EMBL/GenBank/DDBJ whole genome shotgun (WGS) entry which is preliminary data.</text>
</comment>
<dbReference type="Proteomes" id="UP000661607">
    <property type="component" value="Unassembled WGS sequence"/>
</dbReference>
<protein>
    <submittedName>
        <fullName evidence="1">Uncharacterized protein</fullName>
    </submittedName>
</protein>
<reference evidence="1 2" key="1">
    <citation type="submission" date="2020-10" db="EMBL/GenBank/DDBJ databases">
        <title>Sequencing the genomes of 1000 actinobacteria strains.</title>
        <authorList>
            <person name="Klenk H.-P."/>
        </authorList>
    </citation>
    <scope>NUCLEOTIDE SEQUENCE [LARGE SCALE GENOMIC DNA]</scope>
    <source>
        <strain evidence="1 2">DSM 43748</strain>
    </source>
</reference>
<name>A0ABR9KEM7_9ACTN</name>
<proteinExistence type="predicted"/>
<sequence>MTFTEDQHVVEALAPDGADKPLGVGVRTWRPGRCGDDSDAGAGQDLVERPGELAVAVTEISWRNTKISRSLDTSLRASSISQPIRRTKIRYSSRENTSFEGR</sequence>
<evidence type="ECO:0000313" key="2">
    <source>
        <dbReference type="Proteomes" id="UP000661607"/>
    </source>
</evidence>
<accession>A0ABR9KEM7</accession>
<organism evidence="1 2">
    <name type="scientific">Nonomuraea africana</name>
    <dbReference type="NCBI Taxonomy" id="46171"/>
    <lineage>
        <taxon>Bacteria</taxon>
        <taxon>Bacillati</taxon>
        <taxon>Actinomycetota</taxon>
        <taxon>Actinomycetes</taxon>
        <taxon>Streptosporangiales</taxon>
        <taxon>Streptosporangiaceae</taxon>
        <taxon>Nonomuraea</taxon>
    </lineage>
</organism>